<dbReference type="AlphaFoldDB" id="A0A2I2GA71"/>
<accession>A0A2I2GA71</accession>
<dbReference type="GeneID" id="36554476"/>
<feature type="transmembrane region" description="Helical" evidence="1">
    <location>
        <begin position="205"/>
        <end position="223"/>
    </location>
</feature>
<dbReference type="GO" id="GO:0005794">
    <property type="term" value="C:Golgi apparatus"/>
    <property type="evidence" value="ECO:0007669"/>
    <property type="project" value="TreeGrafter"/>
</dbReference>
<gene>
    <name evidence="2" type="ORF">P170DRAFT_409379</name>
</gene>
<dbReference type="PANTHER" id="PTHR34391:SF1">
    <property type="entry name" value="UPF0658 GOLGI APPARATUS MEMBRANE PROTEIN C1952.10C-RELATED"/>
    <property type="match status" value="1"/>
</dbReference>
<name>A0A2I2GA71_9EURO</name>
<feature type="transmembrane region" description="Helical" evidence="1">
    <location>
        <begin position="47"/>
        <end position="68"/>
    </location>
</feature>
<proteinExistence type="predicted"/>
<dbReference type="EMBL" id="MSFO01000004">
    <property type="protein sequence ID" value="PLB49777.1"/>
    <property type="molecule type" value="Genomic_DNA"/>
</dbReference>
<keyword evidence="3" id="KW-1185">Reference proteome</keyword>
<comment type="caution">
    <text evidence="2">The sequence shown here is derived from an EMBL/GenBank/DDBJ whole genome shotgun (WGS) entry which is preliminary data.</text>
</comment>
<feature type="transmembrane region" description="Helical" evidence="1">
    <location>
        <begin position="121"/>
        <end position="143"/>
    </location>
</feature>
<dbReference type="PANTHER" id="PTHR34391">
    <property type="entry name" value="UPF0658 GOLGI APPARATUS MEMBRANE PROTEIN C1952.10C-RELATED"/>
    <property type="match status" value="1"/>
</dbReference>
<dbReference type="Proteomes" id="UP000234275">
    <property type="component" value="Unassembled WGS sequence"/>
</dbReference>
<keyword evidence="1" id="KW-0812">Transmembrane</keyword>
<keyword evidence="1" id="KW-0472">Membrane</keyword>
<dbReference type="RefSeq" id="XP_024705079.1">
    <property type="nucleotide sequence ID" value="XM_024846777.1"/>
</dbReference>
<evidence type="ECO:0000313" key="2">
    <source>
        <dbReference type="EMBL" id="PLB49777.1"/>
    </source>
</evidence>
<dbReference type="VEuPathDB" id="FungiDB:P170DRAFT_409379"/>
<keyword evidence="1" id="KW-1133">Transmembrane helix</keyword>
<protein>
    <submittedName>
        <fullName evidence="2">Uncharacterized protein</fullName>
    </submittedName>
</protein>
<evidence type="ECO:0000256" key="1">
    <source>
        <dbReference type="SAM" id="Phobius"/>
    </source>
</evidence>
<feature type="transmembrane region" description="Helical" evidence="1">
    <location>
        <begin position="176"/>
        <end position="199"/>
    </location>
</feature>
<evidence type="ECO:0000313" key="3">
    <source>
        <dbReference type="Proteomes" id="UP000234275"/>
    </source>
</evidence>
<sequence length="333" mass="38421">MLYRPTTRWTWVFFLCLLLESLVVMALEIACFITFTTRLRPKADQVSASRILHSFLSLIIIGLFYRSVLAYDMLAQQNTIQIYGICVYSIVLSVLSGLQYSQFFPSTAVLSDGYAMDDYPWPIYNGTLITIIVLSTMSCCWILPVGWKLSEEFAWVVFQKVEADIPMRSRYWTFQILISILKFDVFFFLGFMVQAVVIQTERADLAWRMTIVVIPLSCVLLWVTASSVRHESRTWTLAVFASHIALEAFFVWWFERIFSQRSYEDFFPARKSLALFGGLSSFLSLATIIMIYMCFKNFGKGLKPYVCGGKEARIMGERFETSLRQEYSLVAQA</sequence>
<feature type="transmembrane region" description="Helical" evidence="1">
    <location>
        <begin position="80"/>
        <end position="101"/>
    </location>
</feature>
<feature type="transmembrane region" description="Helical" evidence="1">
    <location>
        <begin position="12"/>
        <end position="35"/>
    </location>
</feature>
<reference evidence="2 3" key="1">
    <citation type="submission" date="2016-12" db="EMBL/GenBank/DDBJ databases">
        <title>The genomes of Aspergillus section Nigri reveals drivers in fungal speciation.</title>
        <authorList>
            <consortium name="DOE Joint Genome Institute"/>
            <person name="Vesth T.C."/>
            <person name="Nybo J."/>
            <person name="Theobald S."/>
            <person name="Brandl J."/>
            <person name="Frisvad J.C."/>
            <person name="Nielsen K.F."/>
            <person name="Lyhne E.K."/>
            <person name="Kogle M.E."/>
            <person name="Kuo A."/>
            <person name="Riley R."/>
            <person name="Clum A."/>
            <person name="Nolan M."/>
            <person name="Lipzen A."/>
            <person name="Salamov A."/>
            <person name="Henrissat B."/>
            <person name="Wiebenga A."/>
            <person name="De Vries R.P."/>
            <person name="Grigoriev I.V."/>
            <person name="Mortensen U.H."/>
            <person name="Andersen M.R."/>
            <person name="Baker S.E."/>
        </authorList>
    </citation>
    <scope>NUCLEOTIDE SEQUENCE [LARGE SCALE GENOMIC DNA]</scope>
    <source>
        <strain evidence="2 3">IBT 23096</strain>
    </source>
</reference>
<dbReference type="OrthoDB" id="2448307at2759"/>
<dbReference type="InterPro" id="IPR040410">
    <property type="entry name" value="UPF0658_Golgi"/>
</dbReference>
<feature type="transmembrane region" description="Helical" evidence="1">
    <location>
        <begin position="274"/>
        <end position="295"/>
    </location>
</feature>
<organism evidence="2 3">
    <name type="scientific">Aspergillus steynii IBT 23096</name>
    <dbReference type="NCBI Taxonomy" id="1392250"/>
    <lineage>
        <taxon>Eukaryota</taxon>
        <taxon>Fungi</taxon>
        <taxon>Dikarya</taxon>
        <taxon>Ascomycota</taxon>
        <taxon>Pezizomycotina</taxon>
        <taxon>Eurotiomycetes</taxon>
        <taxon>Eurotiomycetidae</taxon>
        <taxon>Eurotiales</taxon>
        <taxon>Aspergillaceae</taxon>
        <taxon>Aspergillus</taxon>
        <taxon>Aspergillus subgen. Circumdati</taxon>
    </lineage>
</organism>
<feature type="transmembrane region" description="Helical" evidence="1">
    <location>
        <begin position="235"/>
        <end position="254"/>
    </location>
</feature>